<evidence type="ECO:0000313" key="1">
    <source>
        <dbReference type="EMBL" id="PJJ66058.1"/>
    </source>
</evidence>
<dbReference type="AlphaFoldDB" id="A0A2M9C5D9"/>
<reference evidence="1 2" key="1">
    <citation type="submission" date="2017-11" db="EMBL/GenBank/DDBJ databases">
        <title>Genomic Encyclopedia of Archaeal and Bacterial Type Strains, Phase II (KMG-II): From Individual Species to Whole Genera.</title>
        <authorList>
            <person name="Goeker M."/>
        </authorList>
    </citation>
    <scope>NUCLEOTIDE SEQUENCE [LARGE SCALE GENOMIC DNA]</scope>
    <source>
        <strain evidence="1 2">DSM 27617</strain>
    </source>
</reference>
<evidence type="ECO:0000313" key="2">
    <source>
        <dbReference type="Proteomes" id="UP000228740"/>
    </source>
</evidence>
<dbReference type="Proteomes" id="UP000228740">
    <property type="component" value="Unassembled WGS sequence"/>
</dbReference>
<gene>
    <name evidence="1" type="ORF">CLV73_0024</name>
</gene>
<proteinExistence type="predicted"/>
<sequence>MPVSVFLLSFKKIIMKKILVVCFTAILLTACQSKNDKIRNFIDMYNRSSSMMSNYMIKSTKAIDSGNDEITIEVNTSNEAGDEMQADMMKTSLPQLIGQAIKSEPTGKELLNKGVKFNIKIYGVGARLIADEVLDNKNIKGDAGNDLKSISAGSSGPDQLNAVLDVFNKNLPSEDPSSGIKIMSIKADEESNIVYTAQVPESFQKLLKVEGAEQIVKDEMLRSPQIQQIFSQTERLGVKNLIYKYTDSQGKNIKEIILTKEDLK</sequence>
<accession>A0A2M9C5D9</accession>
<name>A0A2M9C5D9_9FLAO</name>
<protein>
    <submittedName>
        <fullName evidence="1">Uncharacterized protein</fullName>
    </submittedName>
</protein>
<keyword evidence="2" id="KW-1185">Reference proteome</keyword>
<dbReference type="EMBL" id="PGFD01000001">
    <property type="protein sequence ID" value="PJJ66058.1"/>
    <property type="molecule type" value="Genomic_DNA"/>
</dbReference>
<organism evidence="1 2">
    <name type="scientific">Chryseobacterium geocarposphaerae</name>
    <dbReference type="NCBI Taxonomy" id="1416776"/>
    <lineage>
        <taxon>Bacteria</taxon>
        <taxon>Pseudomonadati</taxon>
        <taxon>Bacteroidota</taxon>
        <taxon>Flavobacteriia</taxon>
        <taxon>Flavobacteriales</taxon>
        <taxon>Weeksellaceae</taxon>
        <taxon>Chryseobacterium group</taxon>
        <taxon>Chryseobacterium</taxon>
    </lineage>
</organism>
<comment type="caution">
    <text evidence="1">The sequence shown here is derived from an EMBL/GenBank/DDBJ whole genome shotgun (WGS) entry which is preliminary data.</text>
</comment>